<proteinExistence type="predicted"/>
<organism evidence="1 2">
    <name type="scientific">Streptomyces boncukensis</name>
    <dbReference type="NCBI Taxonomy" id="2711219"/>
    <lineage>
        <taxon>Bacteria</taxon>
        <taxon>Bacillati</taxon>
        <taxon>Actinomycetota</taxon>
        <taxon>Actinomycetes</taxon>
        <taxon>Kitasatosporales</taxon>
        <taxon>Streptomycetaceae</taxon>
        <taxon>Streptomyces</taxon>
    </lineage>
</organism>
<accession>A0A6G4WYD2</accession>
<reference evidence="1 2" key="1">
    <citation type="submission" date="2020-02" db="EMBL/GenBank/DDBJ databases">
        <title>Whole-genome analyses of novel actinobacteria.</title>
        <authorList>
            <person name="Sahin N."/>
            <person name="Tatar D."/>
        </authorList>
    </citation>
    <scope>NUCLEOTIDE SEQUENCE [LARGE SCALE GENOMIC DNA]</scope>
    <source>
        <strain evidence="1 2">SB3404</strain>
    </source>
</reference>
<dbReference type="EMBL" id="JAAKZZ010000179">
    <property type="protein sequence ID" value="NGO70245.1"/>
    <property type="molecule type" value="Genomic_DNA"/>
</dbReference>
<gene>
    <name evidence="1" type="ORF">G5C65_18195</name>
</gene>
<evidence type="ECO:0000313" key="1">
    <source>
        <dbReference type="EMBL" id="NGO70245.1"/>
    </source>
</evidence>
<dbReference type="InterPro" id="IPR009061">
    <property type="entry name" value="DNA-bd_dom_put_sf"/>
</dbReference>
<keyword evidence="2" id="KW-1185">Reference proteome</keyword>
<dbReference type="SUPFAM" id="SSF46955">
    <property type="entry name" value="Putative DNA-binding domain"/>
    <property type="match status" value="1"/>
</dbReference>
<protein>
    <submittedName>
        <fullName evidence="1">Terminase small subunit</fullName>
    </submittedName>
</protein>
<dbReference type="Proteomes" id="UP000477722">
    <property type="component" value="Unassembled WGS sequence"/>
</dbReference>
<sequence>MATKSLTQRAEILAPLGLTPLLRQSELEALYGVSDWTVNQWVQRGCPVERTPFRGRRFDLARVREWIQADTSAA</sequence>
<name>A0A6G4WYD2_9ACTN</name>
<dbReference type="InterPro" id="IPR036388">
    <property type="entry name" value="WH-like_DNA-bd_sf"/>
</dbReference>
<comment type="caution">
    <text evidence="1">The sequence shown here is derived from an EMBL/GenBank/DDBJ whole genome shotgun (WGS) entry which is preliminary data.</text>
</comment>
<dbReference type="RefSeq" id="WP_165299914.1">
    <property type="nucleotide sequence ID" value="NZ_JAAKZZ010000179.1"/>
</dbReference>
<evidence type="ECO:0000313" key="2">
    <source>
        <dbReference type="Proteomes" id="UP000477722"/>
    </source>
</evidence>
<dbReference type="AlphaFoldDB" id="A0A6G4WYD2"/>
<dbReference type="Gene3D" id="1.10.10.10">
    <property type="entry name" value="Winged helix-like DNA-binding domain superfamily/Winged helix DNA-binding domain"/>
    <property type="match status" value="1"/>
</dbReference>